<keyword evidence="9" id="KW-1185">Reference proteome</keyword>
<evidence type="ECO:0000256" key="3">
    <source>
        <dbReference type="ARBA" id="ARBA00022722"/>
    </source>
</evidence>
<reference evidence="8 9" key="1">
    <citation type="submission" date="2019-01" db="EMBL/GenBank/DDBJ databases">
        <title>Genomes sequencing and comparative genomics of infectious freshwater microsporidia, Cucumispora dikerogammari and Thelohania contejeani.</title>
        <authorList>
            <person name="Cormier A."/>
            <person name="Giraud I."/>
            <person name="Wattier R."/>
            <person name="Teixeira M."/>
            <person name="Grandjean F."/>
            <person name="Rigaud T."/>
            <person name="Cordaux R."/>
        </authorList>
    </citation>
    <scope>NUCLEOTIDE SEQUENCE [LARGE SCALE GENOMIC DNA]</scope>
    <source>
        <strain evidence="8">T1</strain>
        <tissue evidence="8">Spores</tissue>
    </source>
</reference>
<feature type="domain" description="Exonuclease" evidence="7">
    <location>
        <begin position="157"/>
        <end position="310"/>
    </location>
</feature>
<keyword evidence="5" id="KW-0269">Exonuclease</keyword>
<dbReference type="Pfam" id="PF00929">
    <property type="entry name" value="RNase_T"/>
    <property type="match status" value="1"/>
</dbReference>
<comment type="subcellular location">
    <subcellularLocation>
        <location evidence="1">Nucleus</location>
    </subcellularLocation>
</comment>
<evidence type="ECO:0000256" key="2">
    <source>
        <dbReference type="ARBA" id="ARBA00006357"/>
    </source>
</evidence>
<dbReference type="SUPFAM" id="SSF53098">
    <property type="entry name" value="Ribonuclease H-like"/>
    <property type="match status" value="1"/>
</dbReference>
<keyword evidence="4" id="KW-0378">Hydrolase</keyword>
<keyword evidence="6" id="KW-0539">Nucleus</keyword>
<protein>
    <submittedName>
        <fullName evidence="8">Small RNA degrading nuclease 5</fullName>
    </submittedName>
</protein>
<dbReference type="InterPro" id="IPR013520">
    <property type="entry name" value="Ribonucl_H"/>
</dbReference>
<evidence type="ECO:0000256" key="6">
    <source>
        <dbReference type="ARBA" id="ARBA00023242"/>
    </source>
</evidence>
<comment type="caution">
    <text evidence="8">The sequence shown here is derived from an EMBL/GenBank/DDBJ whole genome shotgun (WGS) entry which is preliminary data.</text>
</comment>
<dbReference type="EMBL" id="SBIQ01000063">
    <property type="protein sequence ID" value="KAF7683676.1"/>
    <property type="molecule type" value="Genomic_DNA"/>
</dbReference>
<evidence type="ECO:0000313" key="9">
    <source>
        <dbReference type="Proteomes" id="UP001516464"/>
    </source>
</evidence>
<evidence type="ECO:0000313" key="8">
    <source>
        <dbReference type="EMBL" id="KAF7683676.1"/>
    </source>
</evidence>
<comment type="similarity">
    <text evidence="2">Belongs to the REXO1/REXO3 family.</text>
</comment>
<dbReference type="InterPro" id="IPR034922">
    <property type="entry name" value="REX1-like_exo"/>
</dbReference>
<organism evidence="8 9">
    <name type="scientific">Astathelohania contejeani</name>
    <dbReference type="NCBI Taxonomy" id="164912"/>
    <lineage>
        <taxon>Eukaryota</taxon>
        <taxon>Fungi</taxon>
        <taxon>Fungi incertae sedis</taxon>
        <taxon>Microsporidia</taxon>
        <taxon>Astathelohaniidae</taxon>
        <taxon>Astathelohania</taxon>
    </lineage>
</organism>
<gene>
    <name evidence="8" type="primary">SDN5</name>
    <name evidence="8" type="ORF">TCON_1118</name>
</gene>
<evidence type="ECO:0000259" key="7">
    <source>
        <dbReference type="SMART" id="SM00479"/>
    </source>
</evidence>
<accession>A0ABQ7I008</accession>
<dbReference type="CDD" id="cd06145">
    <property type="entry name" value="REX1_like"/>
    <property type="match status" value="1"/>
</dbReference>
<dbReference type="PANTHER" id="PTHR12801:SF115">
    <property type="entry name" value="FI18136P1-RELATED"/>
    <property type="match status" value="1"/>
</dbReference>
<dbReference type="InterPro" id="IPR047021">
    <property type="entry name" value="REXO1/3/4-like"/>
</dbReference>
<dbReference type="Gene3D" id="3.30.420.10">
    <property type="entry name" value="Ribonuclease H-like superfamily/Ribonuclease H"/>
    <property type="match status" value="1"/>
</dbReference>
<dbReference type="SMART" id="SM00479">
    <property type="entry name" value="EXOIII"/>
    <property type="match status" value="1"/>
</dbReference>
<proteinExistence type="inferred from homology"/>
<dbReference type="InterPro" id="IPR036397">
    <property type="entry name" value="RNaseH_sf"/>
</dbReference>
<evidence type="ECO:0000256" key="1">
    <source>
        <dbReference type="ARBA" id="ARBA00004123"/>
    </source>
</evidence>
<evidence type="ECO:0000256" key="5">
    <source>
        <dbReference type="ARBA" id="ARBA00022839"/>
    </source>
</evidence>
<dbReference type="PANTHER" id="PTHR12801">
    <property type="entry name" value="RNA EXONUCLEASE REXO1 / RECO3 FAMILY MEMBER-RELATED"/>
    <property type="match status" value="1"/>
</dbReference>
<dbReference type="InterPro" id="IPR012337">
    <property type="entry name" value="RNaseH-like_sf"/>
</dbReference>
<dbReference type="Proteomes" id="UP001516464">
    <property type="component" value="Unassembled WGS sequence"/>
</dbReference>
<sequence>MKKEIQVDGPLIKITESKLKSLNLVTIQNLILWLYSKGKKPSFIGIHNKDLIKSTNLIFLNENRDLEKQLINRFGLKCSGSLQERLTPRLFMNYVTKCVVSGARTPNLSVIKKENLKEFRIKNPNSIYKENTMLVESQMDIGIPNGYFRLIGESQHEIVAIDCEMVLTTKGVELGRVSIIDNCGKTIYDKLVRPSYEVIDYCTRYSGLDESVHNGITYEQMVQEITDLLGANTIIVGHSLYNDLTALKLYHTKLIDTSHIYRTKDNYKISLKALAKSYLKKSIQCKTHCSVEDSLTCLELLSLKVVEMLERKSSQTPSFTNYGITVNIRNSVDDLTSLVGTRAVNLFEVKAVDLFESDITLCDYRDSLFIFIYGIENKLYFLM</sequence>
<keyword evidence="3" id="KW-0540">Nuclease</keyword>
<name>A0ABQ7I008_9MICR</name>
<evidence type="ECO:0000256" key="4">
    <source>
        <dbReference type="ARBA" id="ARBA00022801"/>
    </source>
</evidence>